<dbReference type="Proteomes" id="UP001220962">
    <property type="component" value="Plasmid unnamed1"/>
</dbReference>
<evidence type="ECO:0000313" key="3">
    <source>
        <dbReference type="EMBL" id="WDI05300.1"/>
    </source>
</evidence>
<proteinExistence type="predicted"/>
<keyword evidence="5" id="KW-1185">Reference proteome</keyword>
<name>A0AAX3N6V0_9BACL</name>
<dbReference type="EMBL" id="CP118102">
    <property type="protein sequence ID" value="WDH85337.1"/>
    <property type="molecule type" value="Genomic_DNA"/>
</dbReference>
<geneLocation type="plasmid" evidence="3 5">
    <name>unnamed2</name>
</geneLocation>
<reference evidence="2 5" key="1">
    <citation type="submission" date="2023-02" db="EMBL/GenBank/DDBJ databases">
        <title>Pathogen: clinical or host-associated sample.</title>
        <authorList>
            <person name="Hergert J."/>
            <person name="Casey R."/>
            <person name="Wagner J."/>
            <person name="Young E.L."/>
            <person name="Oakeson K.F."/>
        </authorList>
    </citation>
    <scope>NUCLEOTIDE SEQUENCE</scope>
    <source>
        <strain evidence="3 5">2022CK-00829</strain>
        <strain evidence="2">2022CK-00830</strain>
        <plasmid evidence="2">unnamed1</plasmid>
        <plasmid evidence="3 5">unnamed2</plasmid>
    </source>
</reference>
<dbReference type="Proteomes" id="UP001221519">
    <property type="component" value="Plasmid unnamed2"/>
</dbReference>
<protein>
    <recommendedName>
        <fullName evidence="6">Lipoprotein</fullName>
    </recommendedName>
</protein>
<organism evidence="2 4">
    <name type="scientific">Paenibacillus urinalis</name>
    <dbReference type="NCBI Taxonomy" id="521520"/>
    <lineage>
        <taxon>Bacteria</taxon>
        <taxon>Bacillati</taxon>
        <taxon>Bacillota</taxon>
        <taxon>Bacilli</taxon>
        <taxon>Bacillales</taxon>
        <taxon>Paenibacillaceae</taxon>
        <taxon>Paenibacillus</taxon>
    </lineage>
</organism>
<accession>A0AAX3N6V0</accession>
<evidence type="ECO:0000313" key="5">
    <source>
        <dbReference type="Proteomes" id="UP001221519"/>
    </source>
</evidence>
<evidence type="ECO:0000313" key="2">
    <source>
        <dbReference type="EMBL" id="WDH85337.1"/>
    </source>
</evidence>
<evidence type="ECO:0008006" key="6">
    <source>
        <dbReference type="Google" id="ProtNLM"/>
    </source>
</evidence>
<sequence>MRIAKLLYPLTFILLLMISCSNRADESSSNASLLIYNDKQYIGTRVESSANFPNKKIVASVQQKTKPEGPVTSNLSSNEFDVGTKIYELDNSELGIEYESSKEMKIFKLKE</sequence>
<evidence type="ECO:0000313" key="4">
    <source>
        <dbReference type="Proteomes" id="UP001220962"/>
    </source>
</evidence>
<feature type="signal peptide" evidence="1">
    <location>
        <begin position="1"/>
        <end position="24"/>
    </location>
</feature>
<keyword evidence="1" id="KW-0732">Signal</keyword>
<geneLocation type="plasmid" evidence="2 4">
    <name>unnamed1</name>
</geneLocation>
<dbReference type="PROSITE" id="PS51257">
    <property type="entry name" value="PROKAR_LIPOPROTEIN"/>
    <property type="match status" value="1"/>
</dbReference>
<dbReference type="AlphaFoldDB" id="A0AAX3N6V0"/>
<dbReference type="EMBL" id="CP118110">
    <property type="protein sequence ID" value="WDI05300.1"/>
    <property type="molecule type" value="Genomic_DNA"/>
</dbReference>
<gene>
    <name evidence="2" type="ORF">PUW23_26240</name>
    <name evidence="3" type="ORF">PUW25_27155</name>
</gene>
<feature type="chain" id="PRO_5043668338" description="Lipoprotein" evidence="1">
    <location>
        <begin position="25"/>
        <end position="111"/>
    </location>
</feature>
<keyword evidence="2" id="KW-0614">Plasmid</keyword>
<dbReference type="RefSeq" id="WP_205055334.1">
    <property type="nucleotide sequence ID" value="NZ_CP118102.1"/>
</dbReference>
<evidence type="ECO:0000256" key="1">
    <source>
        <dbReference type="SAM" id="SignalP"/>
    </source>
</evidence>